<dbReference type="InterPro" id="IPR050428">
    <property type="entry name" value="TCS_sensor_his_kinase"/>
</dbReference>
<dbReference type="FunFam" id="3.30.565.10:FF:000006">
    <property type="entry name" value="Sensor histidine kinase WalK"/>
    <property type="match status" value="1"/>
</dbReference>
<dbReference type="RefSeq" id="WP_163288276.1">
    <property type="nucleotide sequence ID" value="NZ_JAAGWY010000001.1"/>
</dbReference>
<feature type="domain" description="Histidine kinase" evidence="14">
    <location>
        <begin position="283"/>
        <end position="495"/>
    </location>
</feature>
<gene>
    <name evidence="15" type="ORF">G3T36_04560</name>
</gene>
<evidence type="ECO:0000256" key="5">
    <source>
        <dbReference type="ARBA" id="ARBA00022553"/>
    </source>
</evidence>
<protein>
    <recommendedName>
        <fullName evidence="4">histidine kinase</fullName>
        <ecNumber evidence="4">2.7.13.3</ecNumber>
    </recommendedName>
</protein>
<dbReference type="InterPro" id="IPR036890">
    <property type="entry name" value="HATPase_C_sf"/>
</dbReference>
<keyword evidence="11 13" id="KW-0472">Membrane</keyword>
<dbReference type="Pfam" id="PF02518">
    <property type="entry name" value="HATPase_c"/>
    <property type="match status" value="1"/>
</dbReference>
<comment type="caution">
    <text evidence="15">The sequence shown here is derived from an EMBL/GenBank/DDBJ whole genome shotgun (WGS) entry which is preliminary data.</text>
</comment>
<dbReference type="EMBL" id="JAAGWY010000001">
    <property type="protein sequence ID" value="NEN05137.1"/>
    <property type="molecule type" value="Genomic_DNA"/>
</dbReference>
<dbReference type="Gene3D" id="3.30.565.10">
    <property type="entry name" value="Histidine kinase-like ATPase, C-terminal domain"/>
    <property type="match status" value="1"/>
</dbReference>
<dbReference type="EC" id="2.7.13.3" evidence="4"/>
<dbReference type="Gene3D" id="6.10.340.10">
    <property type="match status" value="1"/>
</dbReference>
<keyword evidence="8 15" id="KW-0418">Kinase</keyword>
<dbReference type="InterPro" id="IPR036097">
    <property type="entry name" value="HisK_dim/P_sf"/>
</dbReference>
<comment type="catalytic activity">
    <reaction evidence="1">
        <text>ATP + protein L-histidine = ADP + protein N-phospho-L-histidine.</text>
        <dbReference type="EC" id="2.7.13.3"/>
    </reaction>
</comment>
<dbReference type="Pfam" id="PF00512">
    <property type="entry name" value="HisKA"/>
    <property type="match status" value="1"/>
</dbReference>
<accession>A0A6L9XV92</accession>
<dbReference type="FunFam" id="1.10.287.130:FF:000001">
    <property type="entry name" value="Two-component sensor histidine kinase"/>
    <property type="match status" value="1"/>
</dbReference>
<evidence type="ECO:0000256" key="12">
    <source>
        <dbReference type="SAM" id="MobiDB-lite"/>
    </source>
</evidence>
<dbReference type="InterPro" id="IPR005467">
    <property type="entry name" value="His_kinase_dom"/>
</dbReference>
<dbReference type="GO" id="GO:0005509">
    <property type="term" value="F:calcium ion binding"/>
    <property type="evidence" value="ECO:0007669"/>
    <property type="project" value="UniProtKB-ARBA"/>
</dbReference>
<keyword evidence="16" id="KW-1185">Reference proteome</keyword>
<sequence length="495" mass="52064">MKRPRTLRWRLVAILAALLTVTSVVIGIVTVLSLQSYLLGQVDQNLSEASQRAVGAKNDLPPHGQPPGTTHGTGNGTGTGNTDTDGDHPFVGAPGQSPNTVVAVIVDGTYVVQGFTDSQGNQHELSTAVKTQLRAVPRDGEPHTVTLAGLGSYRVESTATDDGTVFITGLPLASLQATIDQLALVIGIVAIAGLLLAAGAGTVIVRRALRPLQHVAATASAVTELTLDRGEVPETMRVSEKDIEAGSEVGQVGTALNRLLGHVSNALVVREAAETKVRTFVADASHELRTPLATIRAYAELSQRTYDDASPALKRNVNRIESEAVRMTSLVEDLLLLARLDSEPESDVRQVDLSAMVTEAVMDAHLAGPDHTWHMQMSEDPVVLEADARQLRQVVVNLLANARVHTPPGTTVVTGLKRVGDTVELVVADDGPGIPADLQPTLFERFVRGDGSRSRTAGSTGLGLAIVRAVAEAHGGTVAVESAPGRTVFRVTLPA</sequence>
<dbReference type="PRINTS" id="PR00344">
    <property type="entry name" value="BCTRLSENSOR"/>
</dbReference>
<dbReference type="PANTHER" id="PTHR45436:SF5">
    <property type="entry name" value="SENSOR HISTIDINE KINASE TRCS"/>
    <property type="match status" value="1"/>
</dbReference>
<dbReference type="InterPro" id="IPR003594">
    <property type="entry name" value="HATPase_dom"/>
</dbReference>
<feature type="region of interest" description="Disordered" evidence="12">
    <location>
        <begin position="50"/>
        <end position="93"/>
    </location>
</feature>
<proteinExistence type="predicted"/>
<dbReference type="SMART" id="SM00387">
    <property type="entry name" value="HATPase_c"/>
    <property type="match status" value="1"/>
</dbReference>
<keyword evidence="9 13" id="KW-1133">Transmembrane helix</keyword>
<evidence type="ECO:0000313" key="15">
    <source>
        <dbReference type="EMBL" id="NEN05137.1"/>
    </source>
</evidence>
<dbReference type="CDD" id="cd00075">
    <property type="entry name" value="HATPase"/>
    <property type="match status" value="1"/>
</dbReference>
<dbReference type="CDD" id="cd00082">
    <property type="entry name" value="HisKA"/>
    <property type="match status" value="1"/>
</dbReference>
<dbReference type="SUPFAM" id="SSF55874">
    <property type="entry name" value="ATPase domain of HSP90 chaperone/DNA topoisomerase II/histidine kinase"/>
    <property type="match status" value="1"/>
</dbReference>
<evidence type="ECO:0000256" key="1">
    <source>
        <dbReference type="ARBA" id="ARBA00000085"/>
    </source>
</evidence>
<evidence type="ECO:0000256" key="3">
    <source>
        <dbReference type="ARBA" id="ARBA00004236"/>
    </source>
</evidence>
<comment type="subcellular location">
    <subcellularLocation>
        <location evidence="3">Cell membrane</location>
    </subcellularLocation>
</comment>
<evidence type="ECO:0000256" key="9">
    <source>
        <dbReference type="ARBA" id="ARBA00022989"/>
    </source>
</evidence>
<evidence type="ECO:0000256" key="4">
    <source>
        <dbReference type="ARBA" id="ARBA00012438"/>
    </source>
</evidence>
<name>A0A6L9XV92_9MICO</name>
<dbReference type="PROSITE" id="PS50109">
    <property type="entry name" value="HIS_KIN"/>
    <property type="match status" value="1"/>
</dbReference>
<keyword evidence="5" id="KW-0597">Phosphoprotein</keyword>
<dbReference type="InterPro" id="IPR003661">
    <property type="entry name" value="HisK_dim/P_dom"/>
</dbReference>
<keyword evidence="10" id="KW-0902">Two-component regulatory system</keyword>
<keyword evidence="7 13" id="KW-0812">Transmembrane</keyword>
<evidence type="ECO:0000259" key="14">
    <source>
        <dbReference type="PROSITE" id="PS50109"/>
    </source>
</evidence>
<evidence type="ECO:0000256" key="11">
    <source>
        <dbReference type="ARBA" id="ARBA00023136"/>
    </source>
</evidence>
<comment type="cofactor">
    <cofactor evidence="2">
        <name>a divalent metal cation</name>
        <dbReference type="ChEBI" id="CHEBI:60240"/>
    </cofactor>
</comment>
<dbReference type="GO" id="GO:0005886">
    <property type="term" value="C:plasma membrane"/>
    <property type="evidence" value="ECO:0007669"/>
    <property type="project" value="UniProtKB-SubCell"/>
</dbReference>
<evidence type="ECO:0000256" key="8">
    <source>
        <dbReference type="ARBA" id="ARBA00022777"/>
    </source>
</evidence>
<evidence type="ECO:0000256" key="7">
    <source>
        <dbReference type="ARBA" id="ARBA00022692"/>
    </source>
</evidence>
<dbReference type="GO" id="GO:0000155">
    <property type="term" value="F:phosphorelay sensor kinase activity"/>
    <property type="evidence" value="ECO:0007669"/>
    <property type="project" value="InterPro"/>
</dbReference>
<dbReference type="SUPFAM" id="SSF47384">
    <property type="entry name" value="Homodimeric domain of signal transducing histidine kinase"/>
    <property type="match status" value="1"/>
</dbReference>
<dbReference type="InterPro" id="IPR004358">
    <property type="entry name" value="Sig_transdc_His_kin-like_C"/>
</dbReference>
<dbReference type="PANTHER" id="PTHR45436">
    <property type="entry name" value="SENSOR HISTIDINE KINASE YKOH"/>
    <property type="match status" value="1"/>
</dbReference>
<evidence type="ECO:0000256" key="6">
    <source>
        <dbReference type="ARBA" id="ARBA00022679"/>
    </source>
</evidence>
<evidence type="ECO:0000313" key="16">
    <source>
        <dbReference type="Proteomes" id="UP000474967"/>
    </source>
</evidence>
<feature type="transmembrane region" description="Helical" evidence="13">
    <location>
        <begin position="182"/>
        <end position="205"/>
    </location>
</feature>
<evidence type="ECO:0000256" key="2">
    <source>
        <dbReference type="ARBA" id="ARBA00001968"/>
    </source>
</evidence>
<reference evidence="15 16" key="1">
    <citation type="journal article" date="2014" name="J. Microbiol.">
        <title>Diaminobutyricibacter tongyongensis gen. nov., sp. nov. and Homoserinibacter gongjuensis gen. nov., sp. nov. belong to the family Microbacteriaceae.</title>
        <authorList>
            <person name="Kim S.J."/>
            <person name="Ahn J.H."/>
            <person name="Weon H.Y."/>
            <person name="Hamada M."/>
            <person name="Suzuki K."/>
            <person name="Kwon S.W."/>
        </authorList>
    </citation>
    <scope>NUCLEOTIDE SEQUENCE [LARGE SCALE GENOMIC DNA]</scope>
    <source>
        <strain evidence="15 16">NBRC 108724</strain>
    </source>
</reference>
<dbReference type="Gene3D" id="1.10.287.130">
    <property type="match status" value="1"/>
</dbReference>
<keyword evidence="6" id="KW-0808">Transferase</keyword>
<dbReference type="Proteomes" id="UP000474967">
    <property type="component" value="Unassembled WGS sequence"/>
</dbReference>
<dbReference type="AlphaFoldDB" id="A0A6L9XV92"/>
<evidence type="ECO:0000256" key="10">
    <source>
        <dbReference type="ARBA" id="ARBA00023012"/>
    </source>
</evidence>
<dbReference type="SMART" id="SM00388">
    <property type="entry name" value="HisKA"/>
    <property type="match status" value="1"/>
</dbReference>
<evidence type="ECO:0000256" key="13">
    <source>
        <dbReference type="SAM" id="Phobius"/>
    </source>
</evidence>
<organism evidence="15 16">
    <name type="scientific">Leifsonia tongyongensis</name>
    <dbReference type="NCBI Taxonomy" id="1268043"/>
    <lineage>
        <taxon>Bacteria</taxon>
        <taxon>Bacillati</taxon>
        <taxon>Actinomycetota</taxon>
        <taxon>Actinomycetes</taxon>
        <taxon>Micrococcales</taxon>
        <taxon>Microbacteriaceae</taxon>
        <taxon>Leifsonia</taxon>
    </lineage>
</organism>